<dbReference type="GO" id="GO:0005886">
    <property type="term" value="C:plasma membrane"/>
    <property type="evidence" value="ECO:0007669"/>
    <property type="project" value="UniProtKB-SubCell"/>
</dbReference>
<dbReference type="PANTHER" id="PTHR43163:SF6">
    <property type="entry name" value="DIPEPTIDE TRANSPORT SYSTEM PERMEASE PROTEIN DPPB-RELATED"/>
    <property type="match status" value="1"/>
</dbReference>
<feature type="transmembrane region" description="Helical" evidence="7">
    <location>
        <begin position="306"/>
        <end position="332"/>
    </location>
</feature>
<dbReference type="Proteomes" id="UP000199392">
    <property type="component" value="Unassembled WGS sequence"/>
</dbReference>
<keyword evidence="5 7" id="KW-1133">Transmembrane helix</keyword>
<dbReference type="EMBL" id="FOZW01000011">
    <property type="protein sequence ID" value="SFT13831.1"/>
    <property type="molecule type" value="Genomic_DNA"/>
</dbReference>
<dbReference type="InterPro" id="IPR035906">
    <property type="entry name" value="MetI-like_sf"/>
</dbReference>
<feature type="transmembrane region" description="Helical" evidence="7">
    <location>
        <begin position="262"/>
        <end position="286"/>
    </location>
</feature>
<dbReference type="GO" id="GO:0071916">
    <property type="term" value="F:dipeptide transmembrane transporter activity"/>
    <property type="evidence" value="ECO:0007669"/>
    <property type="project" value="TreeGrafter"/>
</dbReference>
<evidence type="ECO:0000256" key="6">
    <source>
        <dbReference type="ARBA" id="ARBA00023136"/>
    </source>
</evidence>
<evidence type="ECO:0000259" key="8">
    <source>
        <dbReference type="PROSITE" id="PS50928"/>
    </source>
</evidence>
<evidence type="ECO:0000256" key="7">
    <source>
        <dbReference type="RuleBase" id="RU363032"/>
    </source>
</evidence>
<dbReference type="Pfam" id="PF19300">
    <property type="entry name" value="BPD_transp_1_N"/>
    <property type="match status" value="1"/>
</dbReference>
<keyword evidence="6 7" id="KW-0472">Membrane</keyword>
<evidence type="ECO:0000256" key="2">
    <source>
        <dbReference type="ARBA" id="ARBA00022448"/>
    </source>
</evidence>
<dbReference type="SUPFAM" id="SSF161098">
    <property type="entry name" value="MetI-like"/>
    <property type="match status" value="1"/>
</dbReference>
<evidence type="ECO:0000256" key="1">
    <source>
        <dbReference type="ARBA" id="ARBA00004651"/>
    </source>
</evidence>
<feature type="transmembrane region" description="Helical" evidence="7">
    <location>
        <begin position="206"/>
        <end position="225"/>
    </location>
</feature>
<evidence type="ECO:0000256" key="5">
    <source>
        <dbReference type="ARBA" id="ARBA00022989"/>
    </source>
</evidence>
<keyword evidence="2 7" id="KW-0813">Transport</keyword>
<evidence type="ECO:0000313" key="9">
    <source>
        <dbReference type="EMBL" id="SFT13831.1"/>
    </source>
</evidence>
<dbReference type="Gene3D" id="1.10.3720.10">
    <property type="entry name" value="MetI-like"/>
    <property type="match status" value="1"/>
</dbReference>
<comment type="similarity">
    <text evidence="7">Belongs to the binding-protein-dependent transport system permease family.</text>
</comment>
<dbReference type="AlphaFoldDB" id="A0A1I6VJN2"/>
<protein>
    <submittedName>
        <fullName evidence="9">Peptide/nickel transport system permease protein</fullName>
    </submittedName>
</protein>
<dbReference type="OrthoDB" id="9807402at2"/>
<dbReference type="PANTHER" id="PTHR43163">
    <property type="entry name" value="DIPEPTIDE TRANSPORT SYSTEM PERMEASE PROTEIN DPPB-RELATED"/>
    <property type="match status" value="1"/>
</dbReference>
<keyword evidence="10" id="KW-1185">Reference proteome</keyword>
<dbReference type="RefSeq" id="WP_092428329.1">
    <property type="nucleotide sequence ID" value="NZ_FNCL01000011.1"/>
</dbReference>
<keyword evidence="4 7" id="KW-0812">Transmembrane</keyword>
<proteinExistence type="inferred from homology"/>
<comment type="subcellular location">
    <subcellularLocation>
        <location evidence="1 7">Cell membrane</location>
        <topology evidence="1 7">Multi-pass membrane protein</topology>
    </subcellularLocation>
</comment>
<dbReference type="InterPro" id="IPR045621">
    <property type="entry name" value="BPD_transp_1_N"/>
</dbReference>
<accession>A0A1I6VJN2</accession>
<reference evidence="10" key="1">
    <citation type="submission" date="2016-10" db="EMBL/GenBank/DDBJ databases">
        <authorList>
            <person name="Varghese N."/>
            <person name="Submissions S."/>
        </authorList>
    </citation>
    <scope>NUCLEOTIDE SEQUENCE [LARGE SCALE GENOMIC DNA]</scope>
    <source>
        <strain evidence="10">DSM 26894</strain>
    </source>
</reference>
<feature type="transmembrane region" description="Helical" evidence="7">
    <location>
        <begin position="105"/>
        <end position="127"/>
    </location>
</feature>
<dbReference type="InterPro" id="IPR000515">
    <property type="entry name" value="MetI-like"/>
</dbReference>
<feature type="transmembrane region" description="Helical" evidence="7">
    <location>
        <begin position="139"/>
        <end position="163"/>
    </location>
</feature>
<gene>
    <name evidence="9" type="ORF">SAMN04488050_111168</name>
</gene>
<dbReference type="PROSITE" id="PS50928">
    <property type="entry name" value="ABC_TM1"/>
    <property type="match status" value="1"/>
</dbReference>
<evidence type="ECO:0000256" key="3">
    <source>
        <dbReference type="ARBA" id="ARBA00022475"/>
    </source>
</evidence>
<evidence type="ECO:0000313" key="10">
    <source>
        <dbReference type="Proteomes" id="UP000199392"/>
    </source>
</evidence>
<organism evidence="9 10">
    <name type="scientific">Alloyangia pacifica</name>
    <dbReference type="NCBI Taxonomy" id="311180"/>
    <lineage>
        <taxon>Bacteria</taxon>
        <taxon>Pseudomonadati</taxon>
        <taxon>Pseudomonadota</taxon>
        <taxon>Alphaproteobacteria</taxon>
        <taxon>Rhodobacterales</taxon>
        <taxon>Roseobacteraceae</taxon>
        <taxon>Alloyangia</taxon>
    </lineage>
</organism>
<sequence length="342" mass="37085">MQQNPFLAILTRLGTFVLVMVVLSIMIFVLARVVPGDPARMALGPTATPEQVSALRTEMGLDDSLPVQYVSYMGRALQGDLGMSLLSQRPVTADLGQTVPATVELVLVAVIIMFAVAIPLGVMTAHFRDRWVDHVGRLFSLVGVTIPSFLFAISLQLLAARYFGDWPIIGRMDHGLGFAGGPTGLMLVDSLLAGRIDVFVSALQHLALPAVALSMAGIGQITRITRSAMLENRRKDHVLTLQSFGVPERVIIFRYLLKLSSIAPLTIMGLEFASLIGNAFVIEMVFSWGGFASYGLNAILQKDLNAVTAVVLVSGLFFIVANLIVDVLIAIIDPRMRRKEAR</sequence>
<feature type="domain" description="ABC transmembrane type-1" evidence="8">
    <location>
        <begin position="99"/>
        <end position="329"/>
    </location>
</feature>
<evidence type="ECO:0000256" key="4">
    <source>
        <dbReference type="ARBA" id="ARBA00022692"/>
    </source>
</evidence>
<feature type="transmembrane region" description="Helical" evidence="7">
    <location>
        <begin position="6"/>
        <end position="31"/>
    </location>
</feature>
<keyword evidence="3" id="KW-1003">Cell membrane</keyword>
<dbReference type="STRING" id="311180.SAMN04488050_111168"/>
<dbReference type="Pfam" id="PF00528">
    <property type="entry name" value="BPD_transp_1"/>
    <property type="match status" value="1"/>
</dbReference>
<name>A0A1I6VJN2_9RHOB</name>